<evidence type="ECO:0000259" key="2">
    <source>
        <dbReference type="Pfam" id="PF13439"/>
    </source>
</evidence>
<dbReference type="NCBIfam" id="TIGR03999">
    <property type="entry name" value="thiol_BshA"/>
    <property type="match status" value="1"/>
</dbReference>
<dbReference type="EMBL" id="RQPJ01000003">
    <property type="protein sequence ID" value="RTE53821.1"/>
    <property type="molecule type" value="Genomic_DNA"/>
</dbReference>
<organism evidence="3 4">
    <name type="scientific">Arenibacter aquaticus</name>
    <dbReference type="NCBI Taxonomy" id="2489054"/>
    <lineage>
        <taxon>Bacteria</taxon>
        <taxon>Pseudomonadati</taxon>
        <taxon>Bacteroidota</taxon>
        <taxon>Flavobacteriia</taxon>
        <taxon>Flavobacteriales</taxon>
        <taxon>Flavobacteriaceae</taxon>
        <taxon>Arenibacter</taxon>
    </lineage>
</organism>
<evidence type="ECO:0000259" key="1">
    <source>
        <dbReference type="Pfam" id="PF00534"/>
    </source>
</evidence>
<dbReference type="GO" id="GO:0071793">
    <property type="term" value="P:bacillithiol biosynthetic process"/>
    <property type="evidence" value="ECO:0007669"/>
    <property type="project" value="InterPro"/>
</dbReference>
<dbReference type="InterPro" id="IPR050194">
    <property type="entry name" value="Glycosyltransferase_grp1"/>
</dbReference>
<gene>
    <name evidence="3" type="primary">bshA</name>
    <name evidence="3" type="ORF">EHW67_07755</name>
</gene>
<keyword evidence="4" id="KW-1185">Reference proteome</keyword>
<feature type="domain" description="Glycosyltransferase subfamily 4-like N-terminal" evidence="2">
    <location>
        <begin position="11"/>
        <end position="178"/>
    </location>
</feature>
<name>A0A3S0CL44_9FLAO</name>
<dbReference type="OrthoDB" id="9810929at2"/>
<dbReference type="AlphaFoldDB" id="A0A3S0CL44"/>
<protein>
    <submittedName>
        <fullName evidence="3">N-acetyl-alpha-D-glucosaminyl L-malate synthase BshA</fullName>
    </submittedName>
</protein>
<feature type="domain" description="Glycosyl transferase family 1" evidence="1">
    <location>
        <begin position="194"/>
        <end position="350"/>
    </location>
</feature>
<dbReference type="Proteomes" id="UP000267585">
    <property type="component" value="Unassembled WGS sequence"/>
</dbReference>
<dbReference type="Pfam" id="PF00534">
    <property type="entry name" value="Glycos_transf_1"/>
    <property type="match status" value="1"/>
</dbReference>
<dbReference type="Pfam" id="PF13439">
    <property type="entry name" value="Glyco_transf_4"/>
    <property type="match status" value="1"/>
</dbReference>
<evidence type="ECO:0000313" key="4">
    <source>
        <dbReference type="Proteomes" id="UP000267585"/>
    </source>
</evidence>
<evidence type="ECO:0000313" key="3">
    <source>
        <dbReference type="EMBL" id="RTE53821.1"/>
    </source>
</evidence>
<dbReference type="SUPFAM" id="SSF53756">
    <property type="entry name" value="UDP-Glycosyltransferase/glycogen phosphorylase"/>
    <property type="match status" value="1"/>
</dbReference>
<accession>A0A3S0CL44</accession>
<dbReference type="InterPro" id="IPR023881">
    <property type="entry name" value="Thiol_BshA"/>
</dbReference>
<comment type="caution">
    <text evidence="3">The sequence shown here is derived from an EMBL/GenBank/DDBJ whole genome shotgun (WGS) entry which is preliminary data.</text>
</comment>
<dbReference type="GO" id="GO:0016757">
    <property type="term" value="F:glycosyltransferase activity"/>
    <property type="evidence" value="ECO:0007669"/>
    <property type="project" value="InterPro"/>
</dbReference>
<dbReference type="InterPro" id="IPR028098">
    <property type="entry name" value="Glyco_trans_4-like_N"/>
</dbReference>
<dbReference type="PANTHER" id="PTHR45947:SF3">
    <property type="entry name" value="SULFOQUINOVOSYL TRANSFERASE SQD2"/>
    <property type="match status" value="1"/>
</dbReference>
<dbReference type="InterPro" id="IPR001296">
    <property type="entry name" value="Glyco_trans_1"/>
</dbReference>
<reference evidence="3 4" key="1">
    <citation type="submission" date="2018-11" db="EMBL/GenBank/DDBJ databases">
        <title>Arenibacter aquaticus sp.nov., a marine bacterium isolated from surface seawater in the South China Sea.</title>
        <authorList>
            <person name="Guo J."/>
            <person name="Sun J."/>
        </authorList>
    </citation>
    <scope>NUCLEOTIDE SEQUENCE [LARGE SCALE GENOMIC DNA]</scope>
    <source>
        <strain evidence="3 4">GUO666</strain>
    </source>
</reference>
<dbReference type="RefSeq" id="WP_126161809.1">
    <property type="nucleotide sequence ID" value="NZ_RQPJ01000003.1"/>
</dbReference>
<sequence>MKIAIVCYPTFGGSGVVATELGIALANRGHEIHFITYRQPVRLELLSNKIYFHEVHVPEYPLFHYQPYELALSSKLVDTIKLFGIELLHVHYAIPHAYAGYMAQKMLEEEGIYIPMVTTLHGTDITLVGKHPFYRPAVNFSINKSDVVTSVSHNLKQSTLEWFDIKKEIAVVPNFIDKNKYSTHFTDCQRSLMASEDERIITHISNFRKVKRIPDVIQIFFKIQKEIPAKLIMVGEGPEKEGAERLCEELGISNKVIFLGNSNEIDRILCFSDLFLLPSQTESFGLAALEAMINRVAIISSNTGGIPEVNRHGITGYLSDVGNVAEMAENALKILRTDETLEEFKSNAAKAAMDFDILKVLPLYEAIYEKALEARHQGMEQN</sequence>
<proteinExistence type="predicted"/>
<dbReference type="Gene3D" id="3.40.50.2000">
    <property type="entry name" value="Glycogen Phosphorylase B"/>
    <property type="match status" value="2"/>
</dbReference>
<dbReference type="PANTHER" id="PTHR45947">
    <property type="entry name" value="SULFOQUINOVOSYL TRANSFERASE SQD2"/>
    <property type="match status" value="1"/>
</dbReference>